<dbReference type="SUPFAM" id="SSF144217">
    <property type="entry name" value="CSL zinc finger"/>
    <property type="match status" value="1"/>
</dbReference>
<evidence type="ECO:0000259" key="12">
    <source>
        <dbReference type="PROSITE" id="PS51074"/>
    </source>
</evidence>
<keyword evidence="7" id="KW-0479">Metal-binding</keyword>
<evidence type="ECO:0000256" key="7">
    <source>
        <dbReference type="ARBA" id="ARBA00022723"/>
    </source>
</evidence>
<dbReference type="SUPFAM" id="SSF46565">
    <property type="entry name" value="Chaperone J-domain"/>
    <property type="match status" value="1"/>
</dbReference>
<comment type="subcellular location">
    <subcellularLocation>
        <location evidence="3">Cytoplasm</location>
    </subcellularLocation>
    <subcellularLocation>
        <location evidence="2">Nucleus</location>
    </subcellularLocation>
</comment>
<evidence type="ECO:0000256" key="5">
    <source>
        <dbReference type="ARBA" id="ARBA00021797"/>
    </source>
</evidence>
<dbReference type="PROSITE" id="PS50076">
    <property type="entry name" value="DNAJ_2"/>
    <property type="match status" value="1"/>
</dbReference>
<dbReference type="SMART" id="SM00271">
    <property type="entry name" value="DnaJ"/>
    <property type="match status" value="1"/>
</dbReference>
<dbReference type="RefSeq" id="XP_019038561.1">
    <property type="nucleotide sequence ID" value="XM_019183624.1"/>
</dbReference>
<evidence type="ECO:0000259" key="11">
    <source>
        <dbReference type="PROSITE" id="PS50076"/>
    </source>
</evidence>
<protein>
    <recommendedName>
        <fullName evidence="5">Diphthamide biosynthesis protein 4</fullName>
    </recommendedName>
</protein>
<dbReference type="GO" id="GO:0005634">
    <property type="term" value="C:nucleus"/>
    <property type="evidence" value="ECO:0007669"/>
    <property type="project" value="UniProtKB-SubCell"/>
</dbReference>
<comment type="function">
    <text evidence="1">Required for the first step of diphthamide biosynthesis, the transfer of 3-amino-3-carboxypropyl from S-adenosyl-L-methionine to a histidine residue. Diphthamide is a post-translational modification of histidine which occurs in elongation factor 2.</text>
</comment>
<dbReference type="PANTHER" id="PTHR21454:SF46">
    <property type="entry name" value="DIPHTHAMIDE BIOSYNTHESIS PROTEIN 4"/>
    <property type="match status" value="1"/>
</dbReference>
<dbReference type="InterPro" id="IPR001623">
    <property type="entry name" value="DnaJ_domain"/>
</dbReference>
<sequence length="163" mass="18289">MANISQKTHYEILGVERGSNVQEIKNAYKEKLLNTHPDKTNKQLIDSDIIAQIKLAYATLVNDTLRTQYDEELKQTFQRNGLISTGEGLDIVTLDDFSYSEDDGFSKDCPRCTATGSFILTEDDLAESGTADGLGGYEIIVQCNACSLWLKVKYFDLEDDEEE</sequence>
<evidence type="ECO:0000256" key="3">
    <source>
        <dbReference type="ARBA" id="ARBA00004496"/>
    </source>
</evidence>
<dbReference type="PROSITE" id="PS51074">
    <property type="entry name" value="DPH_MB"/>
    <property type="match status" value="1"/>
</dbReference>
<dbReference type="UniPathway" id="UPA00559"/>
<comment type="similarity">
    <text evidence="4">Belongs to the DPH4 family.</text>
</comment>
<proteinExistence type="inferred from homology"/>
<evidence type="ECO:0000313" key="14">
    <source>
        <dbReference type="Proteomes" id="UP000094112"/>
    </source>
</evidence>
<evidence type="ECO:0000256" key="9">
    <source>
        <dbReference type="ARBA" id="ARBA00023004"/>
    </source>
</evidence>
<evidence type="ECO:0000256" key="10">
    <source>
        <dbReference type="ARBA" id="ARBA00023242"/>
    </source>
</evidence>
<dbReference type="InterPro" id="IPR036869">
    <property type="entry name" value="J_dom_sf"/>
</dbReference>
<evidence type="ECO:0000313" key="13">
    <source>
        <dbReference type="EMBL" id="ODQ59354.1"/>
    </source>
</evidence>
<dbReference type="EMBL" id="KV454211">
    <property type="protein sequence ID" value="ODQ59354.1"/>
    <property type="molecule type" value="Genomic_DNA"/>
</dbReference>
<dbReference type="InterPro" id="IPR007872">
    <property type="entry name" value="DPH_MB_dom"/>
</dbReference>
<dbReference type="Pfam" id="PF00226">
    <property type="entry name" value="DnaJ"/>
    <property type="match status" value="1"/>
</dbReference>
<dbReference type="GeneID" id="30200870"/>
<evidence type="ECO:0000256" key="4">
    <source>
        <dbReference type="ARBA" id="ARBA00006169"/>
    </source>
</evidence>
<keyword evidence="9" id="KW-0408">Iron</keyword>
<keyword evidence="8" id="KW-0862">Zinc</keyword>
<dbReference type="GO" id="GO:0046872">
    <property type="term" value="F:metal ion binding"/>
    <property type="evidence" value="ECO:0007669"/>
    <property type="project" value="UniProtKB-KW"/>
</dbReference>
<dbReference type="OrthoDB" id="445556at2759"/>
<dbReference type="CDD" id="cd06257">
    <property type="entry name" value="DnaJ"/>
    <property type="match status" value="1"/>
</dbReference>
<feature type="domain" description="J" evidence="11">
    <location>
        <begin position="8"/>
        <end position="73"/>
    </location>
</feature>
<dbReference type="Proteomes" id="UP000094112">
    <property type="component" value="Unassembled WGS sequence"/>
</dbReference>
<organism evidence="13 14">
    <name type="scientific">Wickerhamomyces anomalus (strain ATCC 58044 / CBS 1984 / NCYC 433 / NRRL Y-366-8)</name>
    <name type="common">Yeast</name>
    <name type="synonym">Hansenula anomala</name>
    <dbReference type="NCBI Taxonomy" id="683960"/>
    <lineage>
        <taxon>Eukaryota</taxon>
        <taxon>Fungi</taxon>
        <taxon>Dikarya</taxon>
        <taxon>Ascomycota</taxon>
        <taxon>Saccharomycotina</taxon>
        <taxon>Saccharomycetes</taxon>
        <taxon>Phaffomycetales</taxon>
        <taxon>Wickerhamomycetaceae</taxon>
        <taxon>Wickerhamomyces</taxon>
    </lineage>
</organism>
<dbReference type="GO" id="GO:0017183">
    <property type="term" value="P:protein histidyl modification to diphthamide"/>
    <property type="evidence" value="ECO:0007669"/>
    <property type="project" value="UniProtKB-UniPathway"/>
</dbReference>
<feature type="domain" description="DPH-type MB" evidence="12">
    <location>
        <begin position="88"/>
        <end position="155"/>
    </location>
</feature>
<evidence type="ECO:0000256" key="8">
    <source>
        <dbReference type="ARBA" id="ARBA00022833"/>
    </source>
</evidence>
<reference evidence="13 14" key="1">
    <citation type="journal article" date="2016" name="Proc. Natl. Acad. Sci. U.S.A.">
        <title>Comparative genomics of biotechnologically important yeasts.</title>
        <authorList>
            <person name="Riley R."/>
            <person name="Haridas S."/>
            <person name="Wolfe K.H."/>
            <person name="Lopes M.R."/>
            <person name="Hittinger C.T."/>
            <person name="Goeker M."/>
            <person name="Salamov A.A."/>
            <person name="Wisecaver J.H."/>
            <person name="Long T.M."/>
            <person name="Calvey C.H."/>
            <person name="Aerts A.L."/>
            <person name="Barry K.W."/>
            <person name="Choi C."/>
            <person name="Clum A."/>
            <person name="Coughlan A.Y."/>
            <person name="Deshpande S."/>
            <person name="Douglass A.P."/>
            <person name="Hanson S.J."/>
            <person name="Klenk H.-P."/>
            <person name="LaButti K.M."/>
            <person name="Lapidus A."/>
            <person name="Lindquist E.A."/>
            <person name="Lipzen A.M."/>
            <person name="Meier-Kolthoff J.P."/>
            <person name="Ohm R.A."/>
            <person name="Otillar R.P."/>
            <person name="Pangilinan J.L."/>
            <person name="Peng Y."/>
            <person name="Rokas A."/>
            <person name="Rosa C.A."/>
            <person name="Scheuner C."/>
            <person name="Sibirny A.A."/>
            <person name="Slot J.C."/>
            <person name="Stielow J.B."/>
            <person name="Sun H."/>
            <person name="Kurtzman C.P."/>
            <person name="Blackwell M."/>
            <person name="Grigoriev I.V."/>
            <person name="Jeffries T.W."/>
        </authorList>
    </citation>
    <scope>NUCLEOTIDE SEQUENCE [LARGE SCALE GENOMIC DNA]</scope>
    <source>
        <strain evidence="14">ATCC 58044 / CBS 1984 / NCYC 433 / NRRL Y-366-8</strain>
    </source>
</reference>
<keyword evidence="10" id="KW-0539">Nucleus</keyword>
<keyword evidence="14" id="KW-1185">Reference proteome</keyword>
<evidence type="ECO:0000256" key="6">
    <source>
        <dbReference type="ARBA" id="ARBA00022490"/>
    </source>
</evidence>
<dbReference type="GO" id="GO:0005737">
    <property type="term" value="C:cytoplasm"/>
    <property type="evidence" value="ECO:0007669"/>
    <property type="project" value="UniProtKB-SubCell"/>
</dbReference>
<dbReference type="Gene3D" id="1.10.287.110">
    <property type="entry name" value="DnaJ domain"/>
    <property type="match status" value="1"/>
</dbReference>
<dbReference type="PANTHER" id="PTHR21454">
    <property type="entry name" value="DPH3 HOMOLOG-RELATED"/>
    <property type="match status" value="1"/>
</dbReference>
<dbReference type="STRING" id="683960.A0A1E3P2C4"/>
<dbReference type="PRINTS" id="PR00625">
    <property type="entry name" value="JDOMAIN"/>
</dbReference>
<gene>
    <name evidence="13" type="ORF">WICANDRAFT_63850</name>
</gene>
<accession>A0A1E3P2C4</accession>
<evidence type="ECO:0000256" key="2">
    <source>
        <dbReference type="ARBA" id="ARBA00004123"/>
    </source>
</evidence>
<name>A0A1E3P2C4_WICAA</name>
<dbReference type="InterPro" id="IPR036671">
    <property type="entry name" value="DPH_MB_sf"/>
</dbReference>
<dbReference type="InterPro" id="IPR044248">
    <property type="entry name" value="DPH3/4-like"/>
</dbReference>
<keyword evidence="6" id="KW-0963">Cytoplasm</keyword>
<dbReference type="Gene3D" id="3.10.660.10">
    <property type="entry name" value="DPH Zinc finger"/>
    <property type="match status" value="1"/>
</dbReference>
<evidence type="ECO:0000256" key="1">
    <source>
        <dbReference type="ARBA" id="ARBA00003474"/>
    </source>
</evidence>
<dbReference type="AlphaFoldDB" id="A0A1E3P2C4"/>
<dbReference type="Pfam" id="PF05207">
    <property type="entry name" value="Zn_ribbon_CSL"/>
    <property type="match status" value="1"/>
</dbReference>